<gene>
    <name evidence="1" type="ORF">ACFQ4Y_15995</name>
</gene>
<reference evidence="2" key="1">
    <citation type="journal article" date="2019" name="Int. J. Syst. Evol. Microbiol.">
        <title>The Global Catalogue of Microorganisms (GCM) 10K type strain sequencing project: providing services to taxonomists for standard genome sequencing and annotation.</title>
        <authorList>
            <consortium name="The Broad Institute Genomics Platform"/>
            <consortium name="The Broad Institute Genome Sequencing Center for Infectious Disease"/>
            <person name="Wu L."/>
            <person name="Ma J."/>
        </authorList>
    </citation>
    <scope>NUCLEOTIDE SEQUENCE [LARGE SCALE GENOMIC DNA]</scope>
    <source>
        <strain evidence="2">S1</strain>
    </source>
</reference>
<dbReference type="Gene3D" id="1.20.1290.10">
    <property type="entry name" value="AhpD-like"/>
    <property type="match status" value="1"/>
</dbReference>
<dbReference type="Proteomes" id="UP001597282">
    <property type="component" value="Unassembled WGS sequence"/>
</dbReference>
<dbReference type="SUPFAM" id="SSF69118">
    <property type="entry name" value="AhpD-like"/>
    <property type="match status" value="1"/>
</dbReference>
<dbReference type="EMBL" id="JBHTNU010000023">
    <property type="protein sequence ID" value="MFD1428403.1"/>
    <property type="molecule type" value="Genomic_DNA"/>
</dbReference>
<evidence type="ECO:0000313" key="1">
    <source>
        <dbReference type="EMBL" id="MFD1428403.1"/>
    </source>
</evidence>
<comment type="caution">
    <text evidence="1">The sequence shown here is derived from an EMBL/GenBank/DDBJ whole genome shotgun (WGS) entry which is preliminary data.</text>
</comment>
<organism evidence="1 2">
    <name type="scientific">Kroppenstedtia sanguinis</name>
    <dbReference type="NCBI Taxonomy" id="1380684"/>
    <lineage>
        <taxon>Bacteria</taxon>
        <taxon>Bacillati</taxon>
        <taxon>Bacillota</taxon>
        <taxon>Bacilli</taxon>
        <taxon>Bacillales</taxon>
        <taxon>Thermoactinomycetaceae</taxon>
        <taxon>Kroppenstedtia</taxon>
    </lineage>
</organism>
<evidence type="ECO:0000313" key="2">
    <source>
        <dbReference type="Proteomes" id="UP001597282"/>
    </source>
</evidence>
<dbReference type="InterPro" id="IPR029032">
    <property type="entry name" value="AhpD-like"/>
</dbReference>
<sequence length="64" mass="7554">MHSKDLLQMGESMDRILLLSVWREVPIYSEAERAIIELTESATNEAVGSWRTQRRLRSYTQPFR</sequence>
<name>A0ABW4CEF8_9BACL</name>
<protein>
    <submittedName>
        <fullName evidence="1">Uncharacterized protein</fullName>
    </submittedName>
</protein>
<proteinExistence type="predicted"/>
<keyword evidence="2" id="KW-1185">Reference proteome</keyword>
<dbReference type="RefSeq" id="WP_380167271.1">
    <property type="nucleotide sequence ID" value="NZ_JBHTNU010000023.1"/>
</dbReference>
<accession>A0ABW4CEF8</accession>